<name>A0A1I7XFY9_HETBA</name>
<dbReference type="GO" id="GO:0042800">
    <property type="term" value="F:histone H3K4 methyltransferase activity"/>
    <property type="evidence" value="ECO:0007669"/>
    <property type="project" value="TreeGrafter"/>
</dbReference>
<dbReference type="Pfam" id="PF01359">
    <property type="entry name" value="Transposase_1"/>
    <property type="match status" value="1"/>
</dbReference>
<organism evidence="1 2">
    <name type="scientific">Heterorhabditis bacteriophora</name>
    <name type="common">Entomopathogenic nematode worm</name>
    <dbReference type="NCBI Taxonomy" id="37862"/>
    <lineage>
        <taxon>Eukaryota</taxon>
        <taxon>Metazoa</taxon>
        <taxon>Ecdysozoa</taxon>
        <taxon>Nematoda</taxon>
        <taxon>Chromadorea</taxon>
        <taxon>Rhabditida</taxon>
        <taxon>Rhabditina</taxon>
        <taxon>Rhabditomorpha</taxon>
        <taxon>Strongyloidea</taxon>
        <taxon>Heterorhabditidae</taxon>
        <taxon>Heterorhabditis</taxon>
    </lineage>
</organism>
<dbReference type="GO" id="GO:0003697">
    <property type="term" value="F:single-stranded DNA binding"/>
    <property type="evidence" value="ECO:0007669"/>
    <property type="project" value="TreeGrafter"/>
</dbReference>
<dbReference type="Proteomes" id="UP000095283">
    <property type="component" value="Unplaced"/>
</dbReference>
<dbReference type="InterPro" id="IPR052709">
    <property type="entry name" value="Transposase-MT_Hybrid"/>
</dbReference>
<dbReference type="InterPro" id="IPR036397">
    <property type="entry name" value="RNaseH_sf"/>
</dbReference>
<reference evidence="2" key="1">
    <citation type="submission" date="2016-11" db="UniProtKB">
        <authorList>
            <consortium name="WormBaseParasite"/>
        </authorList>
    </citation>
    <scope>IDENTIFICATION</scope>
</reference>
<dbReference type="AlphaFoldDB" id="A0A1I7XFY9"/>
<protein>
    <submittedName>
        <fullName evidence="2">Histone-lysine N-methyltransferase SETMAR</fullName>
    </submittedName>
</protein>
<dbReference type="PANTHER" id="PTHR46060:SF2">
    <property type="entry name" value="HISTONE-LYSINE N-METHYLTRANSFERASE SETMAR"/>
    <property type="match status" value="1"/>
</dbReference>
<dbReference type="Gene3D" id="3.30.420.10">
    <property type="entry name" value="Ribonuclease H-like superfamily/Ribonuclease H"/>
    <property type="match status" value="1"/>
</dbReference>
<dbReference type="GO" id="GO:0000729">
    <property type="term" value="P:DNA double-strand break processing"/>
    <property type="evidence" value="ECO:0007669"/>
    <property type="project" value="TreeGrafter"/>
</dbReference>
<accession>A0A1I7XFY9</accession>
<dbReference type="GO" id="GO:0000014">
    <property type="term" value="F:single-stranded DNA endodeoxyribonuclease activity"/>
    <property type="evidence" value="ECO:0007669"/>
    <property type="project" value="TreeGrafter"/>
</dbReference>
<dbReference type="GO" id="GO:0044547">
    <property type="term" value="F:DNA topoisomerase binding"/>
    <property type="evidence" value="ECO:0007669"/>
    <property type="project" value="TreeGrafter"/>
</dbReference>
<dbReference type="GO" id="GO:0044774">
    <property type="term" value="P:mitotic DNA integrity checkpoint signaling"/>
    <property type="evidence" value="ECO:0007669"/>
    <property type="project" value="TreeGrafter"/>
</dbReference>
<evidence type="ECO:0000313" key="2">
    <source>
        <dbReference type="WBParaSite" id="Hba_16432"/>
    </source>
</evidence>
<keyword evidence="1" id="KW-1185">Reference proteome</keyword>
<dbReference type="GO" id="GO:0035861">
    <property type="term" value="C:site of double-strand break"/>
    <property type="evidence" value="ECO:0007669"/>
    <property type="project" value="TreeGrafter"/>
</dbReference>
<proteinExistence type="predicted"/>
<dbReference type="InterPro" id="IPR001888">
    <property type="entry name" value="Transposase_1"/>
</dbReference>
<sequence length="150" mass="17381">MTSDEKSIPYDNRRRSAQWLNQDEALKHFPKPKLHQKKGMATVGWSASGVIHYNFLCPDETTTAEKYYHEIDKMHQELQRLRPALVDPKGPVLQDNAQPHVLQMIAEIERTGLRDSTLPSLLTRPLSHGLSLFQSYRQLPTKRRYSTTKQ</sequence>
<dbReference type="WBParaSite" id="Hba_16432">
    <property type="protein sequence ID" value="Hba_16432"/>
    <property type="gene ID" value="Hba_16432"/>
</dbReference>
<dbReference type="GO" id="GO:0031297">
    <property type="term" value="P:replication fork processing"/>
    <property type="evidence" value="ECO:0007669"/>
    <property type="project" value="TreeGrafter"/>
</dbReference>
<dbReference type="GO" id="GO:0015074">
    <property type="term" value="P:DNA integration"/>
    <property type="evidence" value="ECO:0007669"/>
    <property type="project" value="TreeGrafter"/>
</dbReference>
<dbReference type="GO" id="GO:0005634">
    <property type="term" value="C:nucleus"/>
    <property type="evidence" value="ECO:0007669"/>
    <property type="project" value="TreeGrafter"/>
</dbReference>
<dbReference type="GO" id="GO:0006303">
    <property type="term" value="P:double-strand break repair via nonhomologous end joining"/>
    <property type="evidence" value="ECO:0007669"/>
    <property type="project" value="TreeGrafter"/>
</dbReference>
<dbReference type="GO" id="GO:0000793">
    <property type="term" value="C:condensed chromosome"/>
    <property type="evidence" value="ECO:0007669"/>
    <property type="project" value="TreeGrafter"/>
</dbReference>
<dbReference type="GO" id="GO:0046975">
    <property type="term" value="F:histone H3K36 methyltransferase activity"/>
    <property type="evidence" value="ECO:0007669"/>
    <property type="project" value="TreeGrafter"/>
</dbReference>
<evidence type="ECO:0000313" key="1">
    <source>
        <dbReference type="Proteomes" id="UP000095283"/>
    </source>
</evidence>
<dbReference type="PANTHER" id="PTHR46060">
    <property type="entry name" value="MARINER MOS1 TRANSPOSASE-LIKE PROTEIN"/>
    <property type="match status" value="1"/>
</dbReference>
<dbReference type="GO" id="GO:0003690">
    <property type="term" value="F:double-stranded DNA binding"/>
    <property type="evidence" value="ECO:0007669"/>
    <property type="project" value="TreeGrafter"/>
</dbReference>